<dbReference type="STRING" id="72664.V4LIL5"/>
<dbReference type="AlphaFoldDB" id="V4LIL5"/>
<organism evidence="4 5">
    <name type="scientific">Eutrema salsugineum</name>
    <name type="common">Saltwater cress</name>
    <name type="synonym">Sisymbrium salsugineum</name>
    <dbReference type="NCBI Taxonomy" id="72664"/>
    <lineage>
        <taxon>Eukaryota</taxon>
        <taxon>Viridiplantae</taxon>
        <taxon>Streptophyta</taxon>
        <taxon>Embryophyta</taxon>
        <taxon>Tracheophyta</taxon>
        <taxon>Spermatophyta</taxon>
        <taxon>Magnoliopsida</taxon>
        <taxon>eudicotyledons</taxon>
        <taxon>Gunneridae</taxon>
        <taxon>Pentapetalae</taxon>
        <taxon>rosids</taxon>
        <taxon>malvids</taxon>
        <taxon>Brassicales</taxon>
        <taxon>Brassicaceae</taxon>
        <taxon>Eutremeae</taxon>
        <taxon>Eutrema</taxon>
    </lineage>
</organism>
<dbReference type="Gramene" id="ESQ39618">
    <property type="protein sequence ID" value="ESQ39618"/>
    <property type="gene ID" value="EUTSA_v10000947mg"/>
</dbReference>
<evidence type="ECO:0000313" key="5">
    <source>
        <dbReference type="Proteomes" id="UP000030689"/>
    </source>
</evidence>
<dbReference type="SMART" id="SM00358">
    <property type="entry name" value="DSRM"/>
    <property type="match status" value="2"/>
</dbReference>
<keyword evidence="2" id="KW-0694">RNA-binding</keyword>
<evidence type="ECO:0000259" key="3">
    <source>
        <dbReference type="PROSITE" id="PS50142"/>
    </source>
</evidence>
<dbReference type="GO" id="GO:0003723">
    <property type="term" value="F:RNA binding"/>
    <property type="evidence" value="ECO:0007669"/>
    <property type="project" value="UniProtKB-KW"/>
</dbReference>
<dbReference type="GO" id="GO:0004525">
    <property type="term" value="F:ribonuclease III activity"/>
    <property type="evidence" value="ECO:0007669"/>
    <property type="project" value="InterPro"/>
</dbReference>
<dbReference type="InterPro" id="IPR000999">
    <property type="entry name" value="RNase_III_dom"/>
</dbReference>
<dbReference type="SMART" id="SM00535">
    <property type="entry name" value="RIBOc"/>
    <property type="match status" value="1"/>
</dbReference>
<dbReference type="GO" id="GO:0005737">
    <property type="term" value="C:cytoplasm"/>
    <property type="evidence" value="ECO:0007669"/>
    <property type="project" value="TreeGrafter"/>
</dbReference>
<dbReference type="SUPFAM" id="SSF69065">
    <property type="entry name" value="RNase III domain-like"/>
    <property type="match status" value="1"/>
</dbReference>
<dbReference type="InterPro" id="IPR036389">
    <property type="entry name" value="RNase_III_sf"/>
</dbReference>
<dbReference type="EMBL" id="KI517465">
    <property type="protein sequence ID" value="ESQ39618.1"/>
    <property type="molecule type" value="Genomic_DNA"/>
</dbReference>
<name>V4LIL5_EUTSA</name>
<proteinExistence type="predicted"/>
<dbReference type="Proteomes" id="UP000030689">
    <property type="component" value="Unassembled WGS sequence"/>
</dbReference>
<evidence type="ECO:0000256" key="1">
    <source>
        <dbReference type="ARBA" id="ARBA00022801"/>
    </source>
</evidence>
<gene>
    <name evidence="4" type="ORF">EUTSA_v10000947mg</name>
</gene>
<dbReference type="GO" id="GO:0030422">
    <property type="term" value="P:siRNA processing"/>
    <property type="evidence" value="ECO:0007669"/>
    <property type="project" value="TreeGrafter"/>
</dbReference>
<dbReference type="OMA" id="PYDEMDV"/>
<dbReference type="OrthoDB" id="416741at2759"/>
<dbReference type="Gene3D" id="3.30.160.20">
    <property type="match status" value="2"/>
</dbReference>
<dbReference type="PROSITE" id="PS50142">
    <property type="entry name" value="RNASE_3_2"/>
    <property type="match status" value="1"/>
</dbReference>
<dbReference type="PANTHER" id="PTHR14950">
    <property type="entry name" value="DICER-RELATED"/>
    <property type="match status" value="1"/>
</dbReference>
<dbReference type="SUPFAM" id="SSF54768">
    <property type="entry name" value="dsRNA-binding domain-like"/>
    <property type="match status" value="2"/>
</dbReference>
<evidence type="ECO:0000313" key="4">
    <source>
        <dbReference type="EMBL" id="ESQ39618.1"/>
    </source>
</evidence>
<reference evidence="4 5" key="1">
    <citation type="journal article" date="2013" name="Front. Plant Sci.">
        <title>The Reference Genome of the Halophytic Plant Eutrema salsugineum.</title>
        <authorList>
            <person name="Yang R."/>
            <person name="Jarvis D.E."/>
            <person name="Chen H."/>
            <person name="Beilstein M.A."/>
            <person name="Grimwood J."/>
            <person name="Jenkins J."/>
            <person name="Shu S."/>
            <person name="Prochnik S."/>
            <person name="Xin M."/>
            <person name="Ma C."/>
            <person name="Schmutz J."/>
            <person name="Wing R.A."/>
            <person name="Mitchell-Olds T."/>
            <person name="Schumaker K.S."/>
            <person name="Wang X."/>
        </authorList>
    </citation>
    <scope>NUCLEOTIDE SEQUENCE [LARGE SCALE GENOMIC DNA]</scope>
</reference>
<dbReference type="GO" id="GO:0005634">
    <property type="term" value="C:nucleus"/>
    <property type="evidence" value="ECO:0007669"/>
    <property type="project" value="TreeGrafter"/>
</dbReference>
<accession>V4LIL5</accession>
<dbReference type="InterPro" id="IPR014720">
    <property type="entry name" value="dsRBD_dom"/>
</dbReference>
<sequence>MDPVEKIPKIDPVEAVEKILKYSFSNKSLLKDALLFSREKPETARVQFLGEAALAQAFTNHLFLAYPNLEPKELTDLRSSNVNGEKFARAAVNHGLFQFIIGDVDTHTATRVKNFTEAVRKEDDPGPYALGRSRIVKATPAILGDIVESVAGAVYIDVNYDVRRLWEICRGIFEPIYTFDDMRRQPQIIATLYRIAEKYGKRVQIRQSQGADGLFKVAVYLDDEFIAGGVPKPTAKQAKLAAARDALSKLSESMVIEMVMDDDNLDIDIDDARKKLIEICKKRKWPCPTYKVWNRNNQGYACSVSIETTGEEETLSIMGERRKRKNISQDAAASLMIRALKYVYKDDL</sequence>
<dbReference type="PANTHER" id="PTHR14950:SF49">
    <property type="entry name" value="RIBONUCLEASE 3-LIKE PROTEIN 2-RELATED"/>
    <property type="match status" value="1"/>
</dbReference>
<dbReference type="CDD" id="cd00593">
    <property type="entry name" value="RIBOc"/>
    <property type="match status" value="1"/>
</dbReference>
<evidence type="ECO:0000256" key="2">
    <source>
        <dbReference type="ARBA" id="ARBA00022884"/>
    </source>
</evidence>
<dbReference type="KEGG" id="eus:EUTSA_v10000947mg"/>
<dbReference type="eggNOG" id="KOG0701">
    <property type="taxonomic scope" value="Eukaryota"/>
</dbReference>
<dbReference type="Gene3D" id="1.10.1520.10">
    <property type="entry name" value="Ribonuclease III domain"/>
    <property type="match status" value="1"/>
</dbReference>
<keyword evidence="1" id="KW-0378">Hydrolase</keyword>
<protein>
    <recommendedName>
        <fullName evidence="3">RNase III domain-containing protein</fullName>
    </recommendedName>
</protein>
<dbReference type="Pfam" id="PF00636">
    <property type="entry name" value="Ribonuclease_3"/>
    <property type="match status" value="1"/>
</dbReference>
<feature type="domain" description="RNase III" evidence="3">
    <location>
        <begin position="13"/>
        <end position="159"/>
    </location>
</feature>
<keyword evidence="5" id="KW-1185">Reference proteome</keyword>
<dbReference type="Pfam" id="PF00035">
    <property type="entry name" value="dsrm"/>
    <property type="match status" value="1"/>
</dbReference>